<evidence type="ECO:0000313" key="2">
    <source>
        <dbReference type="EMBL" id="KAF5188943.1"/>
    </source>
</evidence>
<organism evidence="2 3">
    <name type="scientific">Thalictrum thalictroides</name>
    <name type="common">Rue-anemone</name>
    <name type="synonym">Anemone thalictroides</name>
    <dbReference type="NCBI Taxonomy" id="46969"/>
    <lineage>
        <taxon>Eukaryota</taxon>
        <taxon>Viridiplantae</taxon>
        <taxon>Streptophyta</taxon>
        <taxon>Embryophyta</taxon>
        <taxon>Tracheophyta</taxon>
        <taxon>Spermatophyta</taxon>
        <taxon>Magnoliopsida</taxon>
        <taxon>Ranunculales</taxon>
        <taxon>Ranunculaceae</taxon>
        <taxon>Thalictroideae</taxon>
        <taxon>Thalictrum</taxon>
    </lineage>
</organism>
<evidence type="ECO:0000313" key="3">
    <source>
        <dbReference type="Proteomes" id="UP000554482"/>
    </source>
</evidence>
<sequence>MLTIPHIQSNDYSIEYLRMTNAKVGCDRGFVGKYLEDVFGLHPKNIRLFDSDTDYPLALEKGEIVAAFLEVPYVKVFLAKHCKDFVVVGPTYAVGGFGFVFPKGSPILPDISKAVLEVTESGKLQELENKLLSAYNCSESKEHDGSLGVPSFSGLFYITGGTTTITLVLYLLRSLMRWNYRPNGLVHAIIGNGDHIVYDVYFFGEETGNETRQIGLGEPNNRRGALHIMEQRATN</sequence>
<comment type="caution">
    <text evidence="2">The sequence shown here is derived from an EMBL/GenBank/DDBJ whole genome shotgun (WGS) entry which is preliminary data.</text>
</comment>
<keyword evidence="3" id="KW-1185">Reference proteome</keyword>
<protein>
    <submittedName>
        <fullName evidence="2">Glutamate receptor 3.2</fullName>
    </submittedName>
</protein>
<reference evidence="2 3" key="1">
    <citation type="submission" date="2020-06" db="EMBL/GenBank/DDBJ databases">
        <title>Transcriptomic and genomic resources for Thalictrum thalictroides and T. hernandezii: Facilitating candidate gene discovery in an emerging model plant lineage.</title>
        <authorList>
            <person name="Arias T."/>
            <person name="Riano-Pachon D.M."/>
            <person name="Di Stilio V.S."/>
        </authorList>
    </citation>
    <scope>NUCLEOTIDE SEQUENCE [LARGE SCALE GENOMIC DNA]</scope>
    <source>
        <strain evidence="3">cv. WT478/WT964</strain>
        <tissue evidence="2">Leaves</tissue>
    </source>
</reference>
<dbReference type="SUPFAM" id="SSF53850">
    <property type="entry name" value="Periplasmic binding protein-like II"/>
    <property type="match status" value="1"/>
</dbReference>
<keyword evidence="2" id="KW-0675">Receptor</keyword>
<dbReference type="EMBL" id="JABWDY010026139">
    <property type="protein sequence ID" value="KAF5188943.1"/>
    <property type="molecule type" value="Genomic_DNA"/>
</dbReference>
<evidence type="ECO:0000256" key="1">
    <source>
        <dbReference type="SAM" id="Phobius"/>
    </source>
</evidence>
<name>A0A7J6VVQ8_THATH</name>
<keyword evidence="1" id="KW-0472">Membrane</keyword>
<keyword evidence="1" id="KW-1133">Transmembrane helix</keyword>
<proteinExistence type="predicted"/>
<dbReference type="InterPro" id="IPR015683">
    <property type="entry name" value="Ionotropic_Glu_rcpt"/>
</dbReference>
<dbReference type="Proteomes" id="UP000554482">
    <property type="component" value="Unassembled WGS sequence"/>
</dbReference>
<accession>A0A7J6VVQ8</accession>
<keyword evidence="1" id="KW-0812">Transmembrane</keyword>
<feature type="transmembrane region" description="Helical" evidence="1">
    <location>
        <begin position="154"/>
        <end position="172"/>
    </location>
</feature>
<dbReference type="OrthoDB" id="5984008at2759"/>
<dbReference type="Gene3D" id="3.40.190.10">
    <property type="entry name" value="Periplasmic binding protein-like II"/>
    <property type="match status" value="2"/>
</dbReference>
<gene>
    <name evidence="2" type="ORF">FRX31_021469</name>
</gene>
<dbReference type="AlphaFoldDB" id="A0A7J6VVQ8"/>
<dbReference type="PANTHER" id="PTHR18966">
    <property type="entry name" value="IONOTROPIC GLUTAMATE RECEPTOR"/>
    <property type="match status" value="1"/>
</dbReference>